<evidence type="ECO:0000313" key="1">
    <source>
        <dbReference type="EMBL" id="KAB8029843.1"/>
    </source>
</evidence>
<dbReference type="EMBL" id="WFLN01000007">
    <property type="protein sequence ID" value="KAB8029843.1"/>
    <property type="molecule type" value="Genomic_DNA"/>
</dbReference>
<sequence length="265" mass="30916">MLDNKFLYFLFISVFFKISFIASGEESSKTKVTILNYNNTAPWNTNKENTQGLNVELANFLNQDKKSPYFFVTEFAPRKRVDYLITQLKEMYVVAWVNQKFFPSDLSKSFLWTESIINDYQLVISNKNNIIDYKNIESLFGKKFSAVFGTKYISLEPYINSGKIIRVDSYRFNEALQRVIGNQPSLDFFIAENSFIKYDKAKNLNIFAPKKVHISLLPFSPIYGRSLMVSKLNMKLFSYLNEKILSINNNSEWKNILKKYGQATK</sequence>
<protein>
    <submittedName>
        <fullName evidence="1">Transporter substrate-binding domain-containing protein</fullName>
    </submittedName>
</protein>
<name>A0A833JBZ2_9BACT</name>
<dbReference type="AlphaFoldDB" id="A0A833JBZ2"/>
<proteinExistence type="predicted"/>
<comment type="caution">
    <text evidence="1">The sequence shown here is derived from an EMBL/GenBank/DDBJ whole genome shotgun (WGS) entry which is preliminary data.</text>
</comment>
<keyword evidence="2" id="KW-1185">Reference proteome</keyword>
<gene>
    <name evidence="1" type="ORF">GCL57_09910</name>
</gene>
<dbReference type="SUPFAM" id="SSF53850">
    <property type="entry name" value="Periplasmic binding protein-like II"/>
    <property type="match status" value="1"/>
</dbReference>
<accession>A0A833JBZ2</accession>
<evidence type="ECO:0000313" key="2">
    <source>
        <dbReference type="Proteomes" id="UP000442694"/>
    </source>
</evidence>
<reference evidence="1 2" key="1">
    <citation type="submission" date="2019-10" db="EMBL/GenBank/DDBJ databases">
        <title>New genus of Silvanigrellaceae.</title>
        <authorList>
            <person name="Pitt A."/>
            <person name="Hahn M.W."/>
        </authorList>
    </citation>
    <scope>NUCLEOTIDE SEQUENCE [LARGE SCALE GENOMIC DNA]</scope>
    <source>
        <strain evidence="1 2">33A1-SZDP</strain>
    </source>
</reference>
<organism evidence="1 2">
    <name type="scientific">Fluviispira multicolorata</name>
    <dbReference type="NCBI Taxonomy" id="2654512"/>
    <lineage>
        <taxon>Bacteria</taxon>
        <taxon>Pseudomonadati</taxon>
        <taxon>Bdellovibrionota</taxon>
        <taxon>Oligoflexia</taxon>
        <taxon>Silvanigrellales</taxon>
        <taxon>Silvanigrellaceae</taxon>
        <taxon>Fluviispira</taxon>
    </lineage>
</organism>
<dbReference type="RefSeq" id="WP_152213186.1">
    <property type="nucleotide sequence ID" value="NZ_WFLN01000007.1"/>
</dbReference>
<dbReference type="Proteomes" id="UP000442694">
    <property type="component" value="Unassembled WGS sequence"/>
</dbReference>
<dbReference type="Gene3D" id="3.40.190.10">
    <property type="entry name" value="Periplasmic binding protein-like II"/>
    <property type="match status" value="2"/>
</dbReference>